<dbReference type="InterPro" id="IPR011320">
    <property type="entry name" value="RNase_H1_N"/>
</dbReference>
<gene>
    <name evidence="2" type="ORF">DFP72DRAFT_847839</name>
</gene>
<evidence type="ECO:0000259" key="1">
    <source>
        <dbReference type="Pfam" id="PF01693"/>
    </source>
</evidence>
<name>A0A8H6HYX1_9AGAR</name>
<dbReference type="Pfam" id="PF01693">
    <property type="entry name" value="Cauli_VI"/>
    <property type="match status" value="1"/>
</dbReference>
<dbReference type="InterPro" id="IPR037056">
    <property type="entry name" value="RNase_H1_N_sf"/>
</dbReference>
<accession>A0A8H6HYX1</accession>
<keyword evidence="3" id="KW-1185">Reference proteome</keyword>
<reference evidence="2 3" key="1">
    <citation type="submission" date="2020-07" db="EMBL/GenBank/DDBJ databases">
        <title>Comparative genomics of pyrophilous fungi reveals a link between fire events and developmental genes.</title>
        <authorList>
            <consortium name="DOE Joint Genome Institute"/>
            <person name="Steindorff A.S."/>
            <person name="Carver A."/>
            <person name="Calhoun S."/>
            <person name="Stillman K."/>
            <person name="Liu H."/>
            <person name="Lipzen A."/>
            <person name="Pangilinan J."/>
            <person name="Labutti K."/>
            <person name="Bruns T.D."/>
            <person name="Grigoriev I.V."/>
        </authorList>
    </citation>
    <scope>NUCLEOTIDE SEQUENCE [LARGE SCALE GENOMIC DNA]</scope>
    <source>
        <strain evidence="2 3">CBS 144469</strain>
    </source>
</reference>
<organism evidence="2 3">
    <name type="scientific">Ephemerocybe angulata</name>
    <dbReference type="NCBI Taxonomy" id="980116"/>
    <lineage>
        <taxon>Eukaryota</taxon>
        <taxon>Fungi</taxon>
        <taxon>Dikarya</taxon>
        <taxon>Basidiomycota</taxon>
        <taxon>Agaricomycotina</taxon>
        <taxon>Agaricomycetes</taxon>
        <taxon>Agaricomycetidae</taxon>
        <taxon>Agaricales</taxon>
        <taxon>Agaricineae</taxon>
        <taxon>Psathyrellaceae</taxon>
        <taxon>Ephemerocybe</taxon>
    </lineage>
</organism>
<dbReference type="SUPFAM" id="SSF55658">
    <property type="entry name" value="L9 N-domain-like"/>
    <property type="match status" value="1"/>
</dbReference>
<evidence type="ECO:0000313" key="3">
    <source>
        <dbReference type="Proteomes" id="UP000521943"/>
    </source>
</evidence>
<evidence type="ECO:0000313" key="2">
    <source>
        <dbReference type="EMBL" id="KAF6754842.1"/>
    </source>
</evidence>
<dbReference type="Proteomes" id="UP000521943">
    <property type="component" value="Unassembled WGS sequence"/>
</dbReference>
<dbReference type="Gene3D" id="3.40.970.10">
    <property type="entry name" value="Ribonuclease H1, N-terminal domain"/>
    <property type="match status" value="1"/>
</dbReference>
<comment type="caution">
    <text evidence="2">The sequence shown here is derived from an EMBL/GenBank/DDBJ whole genome shotgun (WGS) entry which is preliminary data.</text>
</comment>
<dbReference type="InterPro" id="IPR009027">
    <property type="entry name" value="Ribosomal_bL9/RNase_H1_N"/>
</dbReference>
<dbReference type="EMBL" id="JACGCI010000032">
    <property type="protein sequence ID" value="KAF6754842.1"/>
    <property type="molecule type" value="Genomic_DNA"/>
</dbReference>
<dbReference type="OrthoDB" id="3270804at2759"/>
<protein>
    <recommendedName>
        <fullName evidence="1">Ribonuclease H1 N-terminal domain-containing protein</fullName>
    </recommendedName>
</protein>
<sequence length="269" mass="28021">MAKQTSMNQERSVFRSTRLSSAMKDLLGAVIRAFDSRRLMLETASVGENEYRAETCQTCDGTGFLLVLDEVEVSDSSDEELPLIKEEQIDPAGLLLSDSRVPSPAAAVGASGTSAHVAGGATPAVPVLTRSAIPQLAPVGTASSMALPVIPVMPSGPQVSSATALGTSANVTAGPTYAISTIIPGFESLGPNSNNPQPAPAPANAVFAGPEERYYAITKGTRVGIFGGWQSTSPYVTGVASASFSRHRTIQTAYQAYETAYNRGSVMYV</sequence>
<dbReference type="AlphaFoldDB" id="A0A8H6HYX1"/>
<feature type="domain" description="Ribonuclease H1 N-terminal" evidence="1">
    <location>
        <begin position="213"/>
        <end position="255"/>
    </location>
</feature>
<proteinExistence type="predicted"/>